<dbReference type="Proteomes" id="UP000257109">
    <property type="component" value="Unassembled WGS sequence"/>
</dbReference>
<protein>
    <recommendedName>
        <fullName evidence="5">AT-hook motif nuclear-localized protein</fullName>
    </recommendedName>
</protein>
<comment type="domain">
    <text evidence="5">The PPC domain mediates interactions between AHL proteins.</text>
</comment>
<name>A0A371DZ32_MUCPR</name>
<dbReference type="GO" id="GO:0003680">
    <property type="term" value="F:minor groove of adenine-thymine-rich DNA binding"/>
    <property type="evidence" value="ECO:0007669"/>
    <property type="project" value="UniProtKB-UniRule"/>
</dbReference>
<dbReference type="CDD" id="cd11378">
    <property type="entry name" value="DUF296"/>
    <property type="match status" value="1"/>
</dbReference>
<dbReference type="SUPFAM" id="SSF117856">
    <property type="entry name" value="AF0104/ALDC/Ptd012-like"/>
    <property type="match status" value="1"/>
</dbReference>
<proteinExistence type="predicted"/>
<dbReference type="OrthoDB" id="1903967at2759"/>
<dbReference type="GO" id="GO:0005634">
    <property type="term" value="C:nucleus"/>
    <property type="evidence" value="ECO:0007669"/>
    <property type="project" value="UniProtKB-SubCell"/>
</dbReference>
<keyword evidence="1 5" id="KW-0805">Transcription regulation</keyword>
<comment type="subcellular location">
    <subcellularLocation>
        <location evidence="5">Nucleus</location>
    </subcellularLocation>
</comment>
<evidence type="ECO:0000256" key="2">
    <source>
        <dbReference type="ARBA" id="ARBA00023125"/>
    </source>
</evidence>
<dbReference type="EMBL" id="QJKJ01018199">
    <property type="protein sequence ID" value="RDX57776.1"/>
    <property type="molecule type" value="Genomic_DNA"/>
</dbReference>
<evidence type="ECO:0000256" key="6">
    <source>
        <dbReference type="SAM" id="MobiDB-lite"/>
    </source>
</evidence>
<evidence type="ECO:0000256" key="1">
    <source>
        <dbReference type="ARBA" id="ARBA00023015"/>
    </source>
</evidence>
<feature type="compositionally biased region" description="Pro residues" evidence="6">
    <location>
        <begin position="50"/>
        <end position="59"/>
    </location>
</feature>
<sequence>IHNFYLQRLKREKAYTLPIPSTSGAICSLLFVQTPPFSSPSISGNTLMEQPPPPPPPPFNSNTTVSAGSPPPSAMNMSINVAKPETETATVVPPVLATTTTTPTPTPTPGSFDLFGKKKRGRPRKYDADGNLRVSATPTPPPPPGFTLSTPSEFSSKRGRAKHGLGNYQLISSFGEVFANTAAGDFIPHVVTVYTGEDVAGKIMSFAQKGPRGICILSANGAISNVTIRQPGSSGGILTYEAWSLRSQCFLKYGCHIGQHWVHLCQGRFEILSLSGSFTTISDNSGSGMRSRTGGLSVSLAGPDGRVIGGGVAGLLTAAGPIQIVVGSFMQNGYKAQKRKYQREQQTVASPTSAGPDIVTAARPISQANADGGNFLIPMPQLPDQNQRESVSATSDKLNLDATPDAATWNGDAEADMVYEMIKDFVGYSVGIV</sequence>
<organism evidence="8 9">
    <name type="scientific">Mucuna pruriens</name>
    <name type="common">Velvet bean</name>
    <name type="synonym">Dolichos pruriens</name>
    <dbReference type="NCBI Taxonomy" id="157652"/>
    <lineage>
        <taxon>Eukaryota</taxon>
        <taxon>Viridiplantae</taxon>
        <taxon>Streptophyta</taxon>
        <taxon>Embryophyta</taxon>
        <taxon>Tracheophyta</taxon>
        <taxon>Spermatophyta</taxon>
        <taxon>Magnoliopsida</taxon>
        <taxon>eudicotyledons</taxon>
        <taxon>Gunneridae</taxon>
        <taxon>Pentapetalae</taxon>
        <taxon>rosids</taxon>
        <taxon>fabids</taxon>
        <taxon>Fabales</taxon>
        <taxon>Fabaceae</taxon>
        <taxon>Papilionoideae</taxon>
        <taxon>50 kb inversion clade</taxon>
        <taxon>NPAAA clade</taxon>
        <taxon>indigoferoid/millettioid clade</taxon>
        <taxon>Phaseoleae</taxon>
        <taxon>Mucuna</taxon>
    </lineage>
</organism>
<evidence type="ECO:0000256" key="5">
    <source>
        <dbReference type="RuleBase" id="RU367031"/>
    </source>
</evidence>
<keyword evidence="2 5" id="KW-0238">DNA-binding</keyword>
<gene>
    <name evidence="8" type="primary">AHL1</name>
    <name evidence="8" type="ORF">CR513_62959</name>
</gene>
<evidence type="ECO:0000313" key="8">
    <source>
        <dbReference type="EMBL" id="RDX57776.1"/>
    </source>
</evidence>
<keyword evidence="9" id="KW-1185">Reference proteome</keyword>
<comment type="function">
    <text evidence="5">Transcription factor that specifically binds AT-rich DNA sequences related to the nuclear matrix attachment regions (MARs).</text>
</comment>
<comment type="caution">
    <text evidence="8">The sequence shown here is derived from an EMBL/GenBank/DDBJ whole genome shotgun (WGS) entry which is preliminary data.</text>
</comment>
<accession>A0A371DZ32</accession>
<dbReference type="InterPro" id="IPR005175">
    <property type="entry name" value="PPC_dom"/>
</dbReference>
<feature type="region of interest" description="Disordered" evidence="6">
    <location>
        <begin position="41"/>
        <end position="70"/>
    </location>
</feature>
<dbReference type="PANTHER" id="PTHR31500">
    <property type="entry name" value="AT-HOOK MOTIF NUCLEAR-LOCALIZED PROTEIN 9"/>
    <property type="match status" value="1"/>
</dbReference>
<evidence type="ECO:0000256" key="4">
    <source>
        <dbReference type="ARBA" id="ARBA00023242"/>
    </source>
</evidence>
<dbReference type="STRING" id="157652.A0A371DZ32"/>
<feature type="domain" description="PPC" evidence="7">
    <location>
        <begin position="183"/>
        <end position="354"/>
    </location>
</feature>
<dbReference type="Gene3D" id="3.30.1330.80">
    <property type="entry name" value="Hypothetical protein, similar to alpha- acetolactate decarboxylase, domain 2"/>
    <property type="match status" value="1"/>
</dbReference>
<feature type="region of interest" description="Disordered" evidence="6">
    <location>
        <begin position="98"/>
        <end position="159"/>
    </location>
</feature>
<dbReference type="AlphaFoldDB" id="A0A371DZ32"/>
<evidence type="ECO:0000256" key="3">
    <source>
        <dbReference type="ARBA" id="ARBA00023163"/>
    </source>
</evidence>
<dbReference type="Pfam" id="PF03479">
    <property type="entry name" value="PCC"/>
    <property type="match status" value="1"/>
</dbReference>
<dbReference type="InterPro" id="IPR039605">
    <property type="entry name" value="AHL"/>
</dbReference>
<evidence type="ECO:0000259" key="7">
    <source>
        <dbReference type="PROSITE" id="PS51742"/>
    </source>
</evidence>
<reference evidence="8" key="1">
    <citation type="submission" date="2018-05" db="EMBL/GenBank/DDBJ databases">
        <title>Draft genome of Mucuna pruriens seed.</title>
        <authorList>
            <person name="Nnadi N.E."/>
            <person name="Vos R."/>
            <person name="Hasami M.H."/>
            <person name="Devisetty U.K."/>
            <person name="Aguiy J.C."/>
        </authorList>
    </citation>
    <scope>NUCLEOTIDE SEQUENCE [LARGE SCALE GENOMIC DNA]</scope>
    <source>
        <strain evidence="8">JCA_2017</strain>
    </source>
</reference>
<evidence type="ECO:0000313" key="9">
    <source>
        <dbReference type="Proteomes" id="UP000257109"/>
    </source>
</evidence>
<feature type="non-terminal residue" evidence="8">
    <location>
        <position position="1"/>
    </location>
</feature>
<keyword evidence="4 5" id="KW-0539">Nucleus</keyword>
<dbReference type="PANTHER" id="PTHR31500:SF56">
    <property type="entry name" value="AT-HOOK MOTIF NUCLEAR-LOCALIZED PROTEIN"/>
    <property type="match status" value="1"/>
</dbReference>
<feature type="non-terminal residue" evidence="8">
    <location>
        <position position="433"/>
    </location>
</feature>
<keyword evidence="3 5" id="KW-0804">Transcription</keyword>
<dbReference type="PROSITE" id="PS51742">
    <property type="entry name" value="PPC"/>
    <property type="match status" value="1"/>
</dbReference>